<proteinExistence type="predicted"/>
<keyword evidence="6" id="KW-0464">Manganese</keyword>
<sequence>MAVNGLKKSALTETARTSARIRPRDAASLLLVDRSGGELRILMGKRHMRHVFMPGKFVFPGGRTEAADGRISAIAELSETDQTKLLTGMGSRSSVQRCRALALSAIRETYEEAGLILGRRHPERASIAHPDWAAFVERNILPDLSVLRYFARATTPPGGSRRFDTRFFLAFRDAVADALPEATGPSQELEELCWLPFPEATQLDIPEITRLIIREAETVLAANPSLEPGNAVIQYSMKYGRFVREVF</sequence>
<comment type="cofactor">
    <cofactor evidence="1">
        <name>Mn(2+)</name>
        <dbReference type="ChEBI" id="CHEBI:29035"/>
    </cofactor>
</comment>
<dbReference type="GO" id="GO:0046872">
    <property type="term" value="F:metal ion binding"/>
    <property type="evidence" value="ECO:0007669"/>
    <property type="project" value="UniProtKB-KW"/>
</dbReference>
<dbReference type="GO" id="GO:0016818">
    <property type="term" value="F:hydrolase activity, acting on acid anhydrides, in phosphorus-containing anhydrides"/>
    <property type="evidence" value="ECO:0007669"/>
    <property type="project" value="InterPro"/>
</dbReference>
<name>A0A2N9W496_9HYPH</name>
<dbReference type="Proteomes" id="UP000232163">
    <property type="component" value="Unassembled WGS sequence"/>
</dbReference>
<dbReference type="InterPro" id="IPR039121">
    <property type="entry name" value="NUDT19"/>
</dbReference>
<dbReference type="InterPro" id="IPR015797">
    <property type="entry name" value="NUDIX_hydrolase-like_dom_sf"/>
</dbReference>
<comment type="cofactor">
    <cofactor evidence="2">
        <name>Mg(2+)</name>
        <dbReference type="ChEBI" id="CHEBI:18420"/>
    </cofactor>
</comment>
<dbReference type="PROSITE" id="PS51462">
    <property type="entry name" value="NUDIX"/>
    <property type="match status" value="1"/>
</dbReference>
<gene>
    <name evidence="8" type="ORF">B5P45_01835</name>
</gene>
<reference evidence="8 9" key="1">
    <citation type="journal article" date="2017" name="Int J Environ Stud">
        <title>Does the Miocene-Pliocene relict legume Oxytropis triphylla form nitrogen-fixing nodules with a combination of bacterial strains?</title>
        <authorList>
            <person name="Safronova V."/>
            <person name="Belimov A."/>
            <person name="Sazanova A."/>
            <person name="Kuznetsova I."/>
            <person name="Popova J."/>
            <person name="Andronov E."/>
            <person name="Verkhozina A."/>
            <person name="Tikhonovich I."/>
        </authorList>
    </citation>
    <scope>NUCLEOTIDE SEQUENCE [LARGE SCALE GENOMIC DNA]</scope>
    <source>
        <strain evidence="8 9">Tri-38</strain>
    </source>
</reference>
<accession>A0A2N9W496</accession>
<keyword evidence="9" id="KW-1185">Reference proteome</keyword>
<evidence type="ECO:0000256" key="5">
    <source>
        <dbReference type="ARBA" id="ARBA00022842"/>
    </source>
</evidence>
<evidence type="ECO:0000313" key="8">
    <source>
        <dbReference type="EMBL" id="PIO46564.1"/>
    </source>
</evidence>
<dbReference type="CDD" id="cd18870">
    <property type="entry name" value="NUDIX_AcylCoAdiphos_Nudt19"/>
    <property type="match status" value="1"/>
</dbReference>
<evidence type="ECO:0000256" key="4">
    <source>
        <dbReference type="ARBA" id="ARBA00022801"/>
    </source>
</evidence>
<keyword evidence="4 8" id="KW-0378">Hydrolase</keyword>
<evidence type="ECO:0000256" key="3">
    <source>
        <dbReference type="ARBA" id="ARBA00022723"/>
    </source>
</evidence>
<organism evidence="8 9">
    <name type="scientific">Phyllobacterium zundukense</name>
    <dbReference type="NCBI Taxonomy" id="1867719"/>
    <lineage>
        <taxon>Bacteria</taxon>
        <taxon>Pseudomonadati</taxon>
        <taxon>Pseudomonadota</taxon>
        <taxon>Alphaproteobacteria</taxon>
        <taxon>Hyphomicrobiales</taxon>
        <taxon>Phyllobacteriaceae</taxon>
        <taxon>Phyllobacterium</taxon>
    </lineage>
</organism>
<dbReference type="EMBL" id="MZMT01000003">
    <property type="protein sequence ID" value="PIO46564.1"/>
    <property type="molecule type" value="Genomic_DNA"/>
</dbReference>
<dbReference type="InterPro" id="IPR000086">
    <property type="entry name" value="NUDIX_hydrolase_dom"/>
</dbReference>
<evidence type="ECO:0000259" key="7">
    <source>
        <dbReference type="PROSITE" id="PS51462"/>
    </source>
</evidence>
<evidence type="ECO:0000256" key="6">
    <source>
        <dbReference type="ARBA" id="ARBA00023211"/>
    </source>
</evidence>
<evidence type="ECO:0000256" key="1">
    <source>
        <dbReference type="ARBA" id="ARBA00001936"/>
    </source>
</evidence>
<dbReference type="PANTHER" id="PTHR12318">
    <property type="entry name" value="TESTOSTERONE-REGULATED PROTEIN RP2"/>
    <property type="match status" value="1"/>
</dbReference>
<comment type="caution">
    <text evidence="8">The sequence shown here is derived from an EMBL/GenBank/DDBJ whole genome shotgun (WGS) entry which is preliminary data.</text>
</comment>
<protein>
    <submittedName>
        <fullName evidence="8">NUDIX hydrolase</fullName>
    </submittedName>
</protein>
<dbReference type="Gene3D" id="3.90.79.10">
    <property type="entry name" value="Nucleoside Triphosphate Pyrophosphohydrolase"/>
    <property type="match status" value="1"/>
</dbReference>
<evidence type="ECO:0000313" key="9">
    <source>
        <dbReference type="Proteomes" id="UP000232163"/>
    </source>
</evidence>
<dbReference type="SUPFAM" id="SSF55811">
    <property type="entry name" value="Nudix"/>
    <property type="match status" value="1"/>
</dbReference>
<feature type="domain" description="Nudix hydrolase" evidence="7">
    <location>
        <begin position="22"/>
        <end position="217"/>
    </location>
</feature>
<keyword evidence="5" id="KW-0460">Magnesium</keyword>
<dbReference type="OrthoDB" id="9805905at2"/>
<dbReference type="AlphaFoldDB" id="A0A2N9W496"/>
<dbReference type="KEGG" id="pht:BLM14_10245"/>
<dbReference type="RefSeq" id="WP_099999290.1">
    <property type="nucleotide sequence ID" value="NZ_CP017940.1"/>
</dbReference>
<evidence type="ECO:0000256" key="2">
    <source>
        <dbReference type="ARBA" id="ARBA00001946"/>
    </source>
</evidence>
<dbReference type="PANTHER" id="PTHR12318:SF0">
    <property type="entry name" value="ACYL-COENZYME A DIPHOSPHATASE NUDT19"/>
    <property type="match status" value="1"/>
</dbReference>
<keyword evidence="3" id="KW-0479">Metal-binding</keyword>